<feature type="region of interest" description="Disordered" evidence="1">
    <location>
        <begin position="59"/>
        <end position="78"/>
    </location>
</feature>
<evidence type="ECO:0000313" key="3">
    <source>
        <dbReference type="Proteomes" id="UP000245764"/>
    </source>
</evidence>
<evidence type="ECO:0000256" key="1">
    <source>
        <dbReference type="SAM" id="MobiDB-lite"/>
    </source>
</evidence>
<proteinExistence type="predicted"/>
<gene>
    <name evidence="2" type="ORF">ZT1E4_G5571</name>
</gene>
<accession>A0A2H1GCR2</accession>
<evidence type="ECO:0008006" key="4">
    <source>
        <dbReference type="Google" id="ProtNLM"/>
    </source>
</evidence>
<organism evidence="2 3">
    <name type="scientific">Zymoseptoria tritici ST99CH_1E4</name>
    <dbReference type="NCBI Taxonomy" id="1276532"/>
    <lineage>
        <taxon>Eukaryota</taxon>
        <taxon>Fungi</taxon>
        <taxon>Dikarya</taxon>
        <taxon>Ascomycota</taxon>
        <taxon>Pezizomycotina</taxon>
        <taxon>Dothideomycetes</taxon>
        <taxon>Dothideomycetidae</taxon>
        <taxon>Mycosphaerellales</taxon>
        <taxon>Mycosphaerellaceae</taxon>
        <taxon>Zymoseptoria</taxon>
    </lineage>
</organism>
<dbReference type="Proteomes" id="UP000245764">
    <property type="component" value="Chromosome 4"/>
</dbReference>
<evidence type="ECO:0000313" key="2">
    <source>
        <dbReference type="EMBL" id="SMR51352.1"/>
    </source>
</evidence>
<name>A0A2H1GCR2_ZYMTR</name>
<protein>
    <recommendedName>
        <fullName evidence="4">F-box domain-containing protein</fullName>
    </recommendedName>
</protein>
<reference evidence="3" key="1">
    <citation type="submission" date="2017-05" db="EMBL/GenBank/DDBJ databases">
        <authorList>
            <person name="Song R."/>
            <person name="Chenine A.L."/>
            <person name="Ruprecht R.M."/>
        </authorList>
    </citation>
    <scope>NUCLEOTIDE SEQUENCE [LARGE SCALE GENOMIC DNA]</scope>
</reference>
<dbReference type="AlphaFoldDB" id="A0A2H1GCR2"/>
<sequence>MEDKQSSLVSEPPLSYVATAHPEAQPFRLFDLPDELWVRIGKMVIGDTPAMRVSKVTIRPALEPRSRNKSSSKGHGIDLNPPAILQTCSALRRELRAEYYRHNVTLVTSVYDDYKDGLQSLSATDKLGRWLLMIGPEARREVRGICHDDFARRKFATLTAPGFGALKWGMGRWEFETILTLKRFPAPESETFDWVDWEIKFL</sequence>
<dbReference type="EMBL" id="LT854256">
    <property type="protein sequence ID" value="SMR51352.1"/>
    <property type="molecule type" value="Genomic_DNA"/>
</dbReference>